<evidence type="ECO:0000313" key="12">
    <source>
        <dbReference type="Proteomes" id="UP000659654"/>
    </source>
</evidence>
<sequence>MNFPLAWLISAALLPLAASRKYSVPLERDNVYYKRNAANAFTRAFLDEHFDRHQRYLKARYLKDPHSQPFYDYYNINYRANITVGTPPQQFRVVLDTGSADFWIPALDCQVEGGGACNGKVLFNDSASSTFVNLGHEFEIRYGRGSVKGTTANETVGLGRPEDDKLVVPRQTFGVAHSIDDALEESLNFDGIVGLAFGSLSKEHGQPVFLNAVDQGLVDEPIFTIWLTKEPAGSEGKEGGLITYGGFDDKHCSNDIHYIPLADESYWIFEGQAFSVNGQETEHTYSAVTDSGTSYIAADPTIVQSIVDGLKAEQTPSGRYVLPCNSNFTIGFNINGKNYNIEAKNLLLENEEGSCDLALQQFVNPFVQLILGDPFIREYCQVHDVKEGRVGFALAKE</sequence>
<dbReference type="Proteomes" id="UP000659654">
    <property type="component" value="Unassembled WGS sequence"/>
</dbReference>
<feature type="domain" description="Peptidase A1" evidence="9">
    <location>
        <begin position="78"/>
        <end position="393"/>
    </location>
</feature>
<evidence type="ECO:0000256" key="6">
    <source>
        <dbReference type="PIRSR" id="PIRSR601461-2"/>
    </source>
</evidence>
<dbReference type="eggNOG" id="KOG1339">
    <property type="taxonomic scope" value="Eukaryota"/>
</dbReference>
<evidence type="ECO:0000256" key="2">
    <source>
        <dbReference type="ARBA" id="ARBA00022670"/>
    </source>
</evidence>
<dbReference type="GO" id="GO:0005764">
    <property type="term" value="C:lysosome"/>
    <property type="evidence" value="ECO:0007669"/>
    <property type="project" value="TreeGrafter"/>
</dbReference>
<dbReference type="EMBL" id="CAJFDI010000004">
    <property type="protein sequence ID" value="CAD5225314.1"/>
    <property type="molecule type" value="Genomic_DNA"/>
</dbReference>
<feature type="signal peptide" evidence="8">
    <location>
        <begin position="1"/>
        <end position="19"/>
    </location>
</feature>
<dbReference type="InterPro" id="IPR021109">
    <property type="entry name" value="Peptidase_aspartic_dom_sf"/>
</dbReference>
<evidence type="ECO:0000313" key="10">
    <source>
        <dbReference type="EMBL" id="CAD5225314.1"/>
    </source>
</evidence>
<evidence type="ECO:0000256" key="5">
    <source>
        <dbReference type="PIRSR" id="PIRSR601461-1"/>
    </source>
</evidence>
<gene>
    <name evidence="10" type="ORF">BXYJ_LOCUS8482</name>
</gene>
<evidence type="ECO:0000256" key="1">
    <source>
        <dbReference type="ARBA" id="ARBA00007447"/>
    </source>
</evidence>
<dbReference type="PRINTS" id="PR00792">
    <property type="entry name" value="PEPSIN"/>
</dbReference>
<proteinExistence type="inferred from homology"/>
<dbReference type="PANTHER" id="PTHR47966">
    <property type="entry name" value="BETA-SITE APP-CLEAVING ENZYME, ISOFORM A-RELATED"/>
    <property type="match status" value="1"/>
</dbReference>
<dbReference type="Pfam" id="PF00026">
    <property type="entry name" value="Asp"/>
    <property type="match status" value="1"/>
</dbReference>
<organism evidence="11 13">
    <name type="scientific">Bursaphelenchus xylophilus</name>
    <name type="common">Pinewood nematode worm</name>
    <name type="synonym">Aphelenchoides xylophilus</name>
    <dbReference type="NCBI Taxonomy" id="6326"/>
    <lineage>
        <taxon>Eukaryota</taxon>
        <taxon>Metazoa</taxon>
        <taxon>Ecdysozoa</taxon>
        <taxon>Nematoda</taxon>
        <taxon>Chromadorea</taxon>
        <taxon>Rhabditida</taxon>
        <taxon>Tylenchina</taxon>
        <taxon>Tylenchomorpha</taxon>
        <taxon>Aphelenchoidea</taxon>
        <taxon>Aphelenchoididae</taxon>
        <taxon>Bursaphelenchus</taxon>
    </lineage>
</organism>
<dbReference type="InterPro" id="IPR001461">
    <property type="entry name" value="Aspartic_peptidase_A1"/>
</dbReference>
<dbReference type="InterPro" id="IPR001969">
    <property type="entry name" value="Aspartic_peptidase_AS"/>
</dbReference>
<reference evidence="10" key="2">
    <citation type="submission" date="2020-09" db="EMBL/GenBank/DDBJ databases">
        <authorList>
            <person name="Kikuchi T."/>
        </authorList>
    </citation>
    <scope>NUCLEOTIDE SEQUENCE</scope>
    <source>
        <strain evidence="10">Ka4C1</strain>
    </source>
</reference>
<evidence type="ECO:0000256" key="7">
    <source>
        <dbReference type="RuleBase" id="RU000454"/>
    </source>
</evidence>
<dbReference type="SMR" id="A0A1I7SFS0"/>
<evidence type="ECO:0000256" key="8">
    <source>
        <dbReference type="SAM" id="SignalP"/>
    </source>
</evidence>
<name>A0A1I7SFS0_BURXY</name>
<dbReference type="PROSITE" id="PS51767">
    <property type="entry name" value="PEPTIDASE_A1"/>
    <property type="match status" value="1"/>
</dbReference>
<evidence type="ECO:0000313" key="13">
    <source>
        <dbReference type="WBParaSite" id="BXY_1188300.1"/>
    </source>
</evidence>
<feature type="active site" evidence="5">
    <location>
        <position position="96"/>
    </location>
</feature>
<feature type="disulfide bond" evidence="6">
    <location>
        <begin position="109"/>
        <end position="117"/>
    </location>
</feature>
<keyword evidence="8" id="KW-0732">Signal</keyword>
<protein>
    <submittedName>
        <fullName evidence="10">(pine wood nematode) hypothetical protein</fullName>
    </submittedName>
    <submittedName>
        <fullName evidence="13">Peptidase A1 domain-containing protein</fullName>
    </submittedName>
</protein>
<evidence type="ECO:0000256" key="3">
    <source>
        <dbReference type="ARBA" id="ARBA00022750"/>
    </source>
</evidence>
<dbReference type="InterPro" id="IPR033121">
    <property type="entry name" value="PEPTIDASE_A1"/>
</dbReference>
<reference evidence="13" key="1">
    <citation type="submission" date="2016-11" db="UniProtKB">
        <authorList>
            <consortium name="WormBaseParasite"/>
        </authorList>
    </citation>
    <scope>IDENTIFICATION</scope>
</reference>
<dbReference type="GO" id="GO:0004190">
    <property type="term" value="F:aspartic-type endopeptidase activity"/>
    <property type="evidence" value="ECO:0007669"/>
    <property type="project" value="UniProtKB-KW"/>
</dbReference>
<feature type="chain" id="PRO_5035360011" evidence="8">
    <location>
        <begin position="20"/>
        <end position="397"/>
    </location>
</feature>
<dbReference type="PANTHER" id="PTHR47966:SF8">
    <property type="entry name" value="ASPARTIC PROTEASE 1-RELATED"/>
    <property type="match status" value="1"/>
</dbReference>
<evidence type="ECO:0000259" key="9">
    <source>
        <dbReference type="PROSITE" id="PS51767"/>
    </source>
</evidence>
<dbReference type="PROSITE" id="PS00141">
    <property type="entry name" value="ASP_PROTEASE"/>
    <property type="match status" value="1"/>
</dbReference>
<dbReference type="FunFam" id="2.40.70.10:FF:000115">
    <property type="entry name" value="Lysosomal aspartic protease"/>
    <property type="match status" value="1"/>
</dbReference>
<keyword evidence="6" id="KW-1015">Disulfide bond</keyword>
<dbReference type="GO" id="GO:0006508">
    <property type="term" value="P:proteolysis"/>
    <property type="evidence" value="ECO:0007669"/>
    <property type="project" value="UniProtKB-KW"/>
</dbReference>
<dbReference type="Proteomes" id="UP000582659">
    <property type="component" value="Unassembled WGS sequence"/>
</dbReference>
<dbReference type="WBParaSite" id="BXY_1188300.1">
    <property type="protein sequence ID" value="BXY_1188300.1"/>
    <property type="gene ID" value="BXY_1188300"/>
</dbReference>
<dbReference type="Gene3D" id="2.40.70.10">
    <property type="entry name" value="Acid Proteases"/>
    <property type="match status" value="2"/>
</dbReference>
<evidence type="ECO:0000256" key="4">
    <source>
        <dbReference type="ARBA" id="ARBA00022801"/>
    </source>
</evidence>
<evidence type="ECO:0000313" key="11">
    <source>
        <dbReference type="Proteomes" id="UP000095284"/>
    </source>
</evidence>
<keyword evidence="2 7" id="KW-0645">Protease</keyword>
<feature type="active site" evidence="5">
    <location>
        <position position="290"/>
    </location>
</feature>
<dbReference type="CDD" id="cd05471">
    <property type="entry name" value="pepsin_like"/>
    <property type="match status" value="1"/>
</dbReference>
<dbReference type="EMBL" id="CAJFCV020000004">
    <property type="protein sequence ID" value="CAG9114374.1"/>
    <property type="molecule type" value="Genomic_DNA"/>
</dbReference>
<dbReference type="AlphaFoldDB" id="A0A1I7SFS0"/>
<keyword evidence="4 7" id="KW-0378">Hydrolase</keyword>
<dbReference type="OrthoDB" id="5839471at2759"/>
<keyword evidence="3 7" id="KW-0064">Aspartyl protease</keyword>
<dbReference type="Proteomes" id="UP000095284">
    <property type="component" value="Unplaced"/>
</dbReference>
<dbReference type="InterPro" id="IPR034164">
    <property type="entry name" value="Pepsin-like_dom"/>
</dbReference>
<accession>A0A1I7SFS0</accession>
<comment type="similarity">
    <text evidence="1 7">Belongs to the peptidase A1 family.</text>
</comment>
<dbReference type="SUPFAM" id="SSF50630">
    <property type="entry name" value="Acid proteases"/>
    <property type="match status" value="1"/>
</dbReference>
<keyword evidence="12" id="KW-1185">Reference proteome</keyword>